<comment type="subcellular location">
    <subcellularLocation>
        <location evidence="1">Nucleus</location>
    </subcellularLocation>
</comment>
<feature type="region of interest" description="Disordered" evidence="7">
    <location>
        <begin position="30"/>
        <end position="70"/>
    </location>
</feature>
<feature type="region of interest" description="Disordered" evidence="7">
    <location>
        <begin position="203"/>
        <end position="230"/>
    </location>
</feature>
<dbReference type="GO" id="GO:0009873">
    <property type="term" value="P:ethylene-activated signaling pathway"/>
    <property type="evidence" value="ECO:0007669"/>
    <property type="project" value="UniProtKB-KW"/>
</dbReference>
<keyword evidence="10" id="KW-1185">Reference proteome</keyword>
<evidence type="ECO:0000256" key="4">
    <source>
        <dbReference type="ARBA" id="ARBA00023125"/>
    </source>
</evidence>
<feature type="domain" description="AP2/ERF" evidence="8">
    <location>
        <begin position="67"/>
        <end position="124"/>
    </location>
</feature>
<evidence type="ECO:0000256" key="2">
    <source>
        <dbReference type="ARBA" id="ARBA00022745"/>
    </source>
</evidence>
<accession>A0A9Q1K8Z9</accession>
<dbReference type="InterPro" id="IPR001471">
    <property type="entry name" value="AP2/ERF_dom"/>
</dbReference>
<evidence type="ECO:0000313" key="10">
    <source>
        <dbReference type="Proteomes" id="UP001153076"/>
    </source>
</evidence>
<dbReference type="PRINTS" id="PR00367">
    <property type="entry name" value="ETHRSPELEMNT"/>
</dbReference>
<dbReference type="SUPFAM" id="SSF54171">
    <property type="entry name" value="DNA-binding domain"/>
    <property type="match status" value="1"/>
</dbReference>
<keyword evidence="6" id="KW-0539">Nucleus</keyword>
<comment type="caution">
    <text evidence="9">The sequence shown here is derived from an EMBL/GenBank/DDBJ whole genome shotgun (WGS) entry which is preliminary data.</text>
</comment>
<keyword evidence="2" id="KW-0936">Ethylene signaling pathway</keyword>
<dbReference type="CDD" id="cd00018">
    <property type="entry name" value="AP2"/>
    <property type="match status" value="1"/>
</dbReference>
<dbReference type="GO" id="GO:0003700">
    <property type="term" value="F:DNA-binding transcription factor activity"/>
    <property type="evidence" value="ECO:0007669"/>
    <property type="project" value="InterPro"/>
</dbReference>
<keyword evidence="4" id="KW-0238">DNA-binding</keyword>
<feature type="region of interest" description="Disordered" evidence="7">
    <location>
        <begin position="141"/>
        <end position="173"/>
    </location>
</feature>
<dbReference type="EMBL" id="JAKOGI010000250">
    <property type="protein sequence ID" value="KAJ8438542.1"/>
    <property type="molecule type" value="Genomic_DNA"/>
</dbReference>
<evidence type="ECO:0000259" key="8">
    <source>
        <dbReference type="PROSITE" id="PS51032"/>
    </source>
</evidence>
<name>A0A9Q1K8Z9_9CARY</name>
<dbReference type="PROSITE" id="PS51032">
    <property type="entry name" value="AP2_ERF"/>
    <property type="match status" value="1"/>
</dbReference>
<evidence type="ECO:0000256" key="1">
    <source>
        <dbReference type="ARBA" id="ARBA00004123"/>
    </source>
</evidence>
<dbReference type="OrthoDB" id="1902708at2759"/>
<evidence type="ECO:0000313" key="9">
    <source>
        <dbReference type="EMBL" id="KAJ8438542.1"/>
    </source>
</evidence>
<sequence length="401" mass="44707">MEEAMKYHLNTILPHYFPSSTDHQIMRENTTQQQYHRQPKPTTATTAASSAAAPTKGRSSAASSTTRYRGVRRRPWGRYAAEIRDPQSKERRWLGTYDTAEEAACAYDCAARAMRGSKARTNFSYPPHMHPFNSEVVPPPPPLLPPSHHHHHHHHAFFTPAPPPKPSQPSVKPSLFDSQINGGKGSSGNVMNVLMFSDLFPSSASQRSVPAPPPQNHPCPSDSRPCDLHGQNQKQDVVAMEELFSFEQSETSGLLEEIVEKFFPKCKSTHAKPGPSSDFVARDHQGKSKVVQDDEEEVMAKGVENDSFGFYFDPSCSHHRNLMMSSFGGSETTPFCGEVGGNYQMVQLPHQDPMILDHYPRRDYDCDLDGVFHCTNELKCGYGFSAVGPNDPILSTLNMFF</sequence>
<evidence type="ECO:0000256" key="3">
    <source>
        <dbReference type="ARBA" id="ARBA00023015"/>
    </source>
</evidence>
<dbReference type="InterPro" id="IPR016177">
    <property type="entry name" value="DNA-bd_dom_sf"/>
</dbReference>
<keyword evidence="5" id="KW-0804">Transcription</keyword>
<organism evidence="9 10">
    <name type="scientific">Carnegiea gigantea</name>
    <dbReference type="NCBI Taxonomy" id="171969"/>
    <lineage>
        <taxon>Eukaryota</taxon>
        <taxon>Viridiplantae</taxon>
        <taxon>Streptophyta</taxon>
        <taxon>Embryophyta</taxon>
        <taxon>Tracheophyta</taxon>
        <taxon>Spermatophyta</taxon>
        <taxon>Magnoliopsida</taxon>
        <taxon>eudicotyledons</taxon>
        <taxon>Gunneridae</taxon>
        <taxon>Pentapetalae</taxon>
        <taxon>Caryophyllales</taxon>
        <taxon>Cactineae</taxon>
        <taxon>Cactaceae</taxon>
        <taxon>Cactoideae</taxon>
        <taxon>Echinocereeae</taxon>
        <taxon>Carnegiea</taxon>
    </lineage>
</organism>
<dbReference type="Pfam" id="PF00847">
    <property type="entry name" value="AP2"/>
    <property type="match status" value="1"/>
</dbReference>
<dbReference type="InterPro" id="IPR036955">
    <property type="entry name" value="AP2/ERF_dom_sf"/>
</dbReference>
<dbReference type="PANTHER" id="PTHR31677:SF146">
    <property type="entry name" value="ETHYLENE-RESPONSIVE TRANSCRIPTION FACTOR ESR2"/>
    <property type="match status" value="1"/>
</dbReference>
<dbReference type="GO" id="GO:0005634">
    <property type="term" value="C:nucleus"/>
    <property type="evidence" value="ECO:0007669"/>
    <property type="project" value="UniProtKB-SubCell"/>
</dbReference>
<gene>
    <name evidence="9" type="ORF">Cgig2_024631</name>
</gene>
<dbReference type="Gene3D" id="3.30.730.10">
    <property type="entry name" value="AP2/ERF domain"/>
    <property type="match status" value="1"/>
</dbReference>
<protein>
    <recommendedName>
        <fullName evidence="8">AP2/ERF domain-containing protein</fullName>
    </recommendedName>
</protein>
<dbReference type="PANTHER" id="PTHR31677">
    <property type="entry name" value="AP2 DOMAIN CLASS TRANSCRIPTION FACTOR"/>
    <property type="match status" value="1"/>
</dbReference>
<evidence type="ECO:0000256" key="7">
    <source>
        <dbReference type="SAM" id="MobiDB-lite"/>
    </source>
</evidence>
<proteinExistence type="predicted"/>
<dbReference type="AlphaFoldDB" id="A0A9Q1K8Z9"/>
<keyword evidence="3" id="KW-0805">Transcription regulation</keyword>
<feature type="compositionally biased region" description="Basic residues" evidence="7">
    <location>
        <begin position="147"/>
        <end position="156"/>
    </location>
</feature>
<dbReference type="GO" id="GO:0003677">
    <property type="term" value="F:DNA binding"/>
    <property type="evidence" value="ECO:0007669"/>
    <property type="project" value="UniProtKB-KW"/>
</dbReference>
<evidence type="ECO:0000256" key="6">
    <source>
        <dbReference type="ARBA" id="ARBA00023242"/>
    </source>
</evidence>
<dbReference type="Proteomes" id="UP001153076">
    <property type="component" value="Unassembled WGS sequence"/>
</dbReference>
<dbReference type="SMART" id="SM00380">
    <property type="entry name" value="AP2"/>
    <property type="match status" value="1"/>
</dbReference>
<evidence type="ECO:0000256" key="5">
    <source>
        <dbReference type="ARBA" id="ARBA00023163"/>
    </source>
</evidence>
<dbReference type="FunFam" id="3.30.730.10:FF:000001">
    <property type="entry name" value="Ethylene-responsive transcription factor 2"/>
    <property type="match status" value="1"/>
</dbReference>
<feature type="compositionally biased region" description="Low complexity" evidence="7">
    <location>
        <begin position="41"/>
        <end position="68"/>
    </location>
</feature>
<reference evidence="9" key="1">
    <citation type="submission" date="2022-04" db="EMBL/GenBank/DDBJ databases">
        <title>Carnegiea gigantea Genome sequencing and assembly v2.</title>
        <authorList>
            <person name="Copetti D."/>
            <person name="Sanderson M.J."/>
            <person name="Burquez A."/>
            <person name="Wojciechowski M.F."/>
        </authorList>
    </citation>
    <scope>NUCLEOTIDE SEQUENCE</scope>
    <source>
        <strain evidence="9">SGP5-SGP5p</strain>
        <tissue evidence="9">Aerial part</tissue>
    </source>
</reference>